<keyword evidence="7" id="KW-0235">DNA replication</keyword>
<dbReference type="SMART" id="SM00481">
    <property type="entry name" value="POLIIIAc"/>
    <property type="match status" value="1"/>
</dbReference>
<dbReference type="RefSeq" id="WP_162370400.1">
    <property type="nucleotide sequence ID" value="NZ_JAAEEH010000018.1"/>
</dbReference>
<reference evidence="13 14" key="1">
    <citation type="submission" date="2020-01" db="EMBL/GenBank/DDBJ databases">
        <title>Anaeroalcalibacter tamaniensis gen. nov., sp. nov., moderately halophilic strictly anaerobic fermenter bacterium from mud volcano of Taman peninsula.</title>
        <authorList>
            <person name="Frolova A."/>
            <person name="Merkel A.Y."/>
            <person name="Slobodkin A.I."/>
        </authorList>
    </citation>
    <scope>NUCLEOTIDE SEQUENCE [LARGE SCALE GENOMIC DNA]</scope>
    <source>
        <strain evidence="13 14">F-3ap</strain>
    </source>
</reference>
<evidence type="ECO:0000256" key="2">
    <source>
        <dbReference type="ARBA" id="ARBA00009496"/>
    </source>
</evidence>
<dbReference type="GO" id="GO:0006260">
    <property type="term" value="P:DNA replication"/>
    <property type="evidence" value="ECO:0007669"/>
    <property type="project" value="UniProtKB-KW"/>
</dbReference>
<dbReference type="CDD" id="cd12113">
    <property type="entry name" value="PHP_PolIIIA_DnaE3"/>
    <property type="match status" value="1"/>
</dbReference>
<dbReference type="Proteomes" id="UP000461585">
    <property type="component" value="Unassembled WGS sequence"/>
</dbReference>
<dbReference type="NCBIfam" id="TIGR00594">
    <property type="entry name" value="polc"/>
    <property type="match status" value="1"/>
</dbReference>
<feature type="domain" description="Polymerase/histidinol phosphatase N-terminal" evidence="12">
    <location>
        <begin position="5"/>
        <end position="72"/>
    </location>
</feature>
<dbReference type="InterPro" id="IPR004365">
    <property type="entry name" value="NA-bd_OB_tRNA"/>
</dbReference>
<dbReference type="InterPro" id="IPR029460">
    <property type="entry name" value="DNAPol_HHH"/>
</dbReference>
<evidence type="ECO:0000256" key="1">
    <source>
        <dbReference type="ARBA" id="ARBA00004496"/>
    </source>
</evidence>
<name>A0A7X5HVZ4_9FIRM</name>
<evidence type="ECO:0000313" key="13">
    <source>
        <dbReference type="EMBL" id="NDL67673.1"/>
    </source>
</evidence>
<dbReference type="InterPro" id="IPR016195">
    <property type="entry name" value="Pol/histidinol_Pase-like"/>
</dbReference>
<dbReference type="PANTHER" id="PTHR32294">
    <property type="entry name" value="DNA POLYMERASE III SUBUNIT ALPHA"/>
    <property type="match status" value="1"/>
</dbReference>
<dbReference type="Pfam" id="PF17657">
    <property type="entry name" value="DNA_pol3_finger"/>
    <property type="match status" value="1"/>
</dbReference>
<dbReference type="EMBL" id="JAAEEH010000018">
    <property type="protein sequence ID" value="NDL67673.1"/>
    <property type="molecule type" value="Genomic_DNA"/>
</dbReference>
<dbReference type="GO" id="GO:0005737">
    <property type="term" value="C:cytoplasm"/>
    <property type="evidence" value="ECO:0007669"/>
    <property type="project" value="UniProtKB-SubCell"/>
</dbReference>
<comment type="caution">
    <text evidence="13">The sequence shown here is derived from an EMBL/GenBank/DDBJ whole genome shotgun (WGS) entry which is preliminary data.</text>
</comment>
<dbReference type="InterPro" id="IPR040982">
    <property type="entry name" value="DNA_pol3_finger"/>
</dbReference>
<evidence type="ECO:0000313" key="14">
    <source>
        <dbReference type="Proteomes" id="UP000461585"/>
    </source>
</evidence>
<dbReference type="NCBIfam" id="NF004226">
    <property type="entry name" value="PRK05673.1"/>
    <property type="match status" value="1"/>
</dbReference>
<evidence type="ECO:0000256" key="11">
    <source>
        <dbReference type="SAM" id="MobiDB-lite"/>
    </source>
</evidence>
<evidence type="ECO:0000256" key="4">
    <source>
        <dbReference type="ARBA" id="ARBA00019114"/>
    </source>
</evidence>
<dbReference type="GO" id="GO:0003887">
    <property type="term" value="F:DNA-directed DNA polymerase activity"/>
    <property type="evidence" value="ECO:0007669"/>
    <property type="project" value="UniProtKB-KW"/>
</dbReference>
<dbReference type="InterPro" id="IPR004013">
    <property type="entry name" value="PHP_dom"/>
</dbReference>
<keyword evidence="6 13" id="KW-0548">Nucleotidyltransferase</keyword>
<comment type="catalytic activity">
    <reaction evidence="10">
        <text>DNA(n) + a 2'-deoxyribonucleoside 5'-triphosphate = DNA(n+1) + diphosphate</text>
        <dbReference type="Rhea" id="RHEA:22508"/>
        <dbReference type="Rhea" id="RHEA-COMP:17339"/>
        <dbReference type="Rhea" id="RHEA-COMP:17340"/>
        <dbReference type="ChEBI" id="CHEBI:33019"/>
        <dbReference type="ChEBI" id="CHEBI:61560"/>
        <dbReference type="ChEBI" id="CHEBI:173112"/>
        <dbReference type="EC" id="2.7.7.7"/>
    </reaction>
</comment>
<dbReference type="Pfam" id="PF02811">
    <property type="entry name" value="PHP"/>
    <property type="match status" value="1"/>
</dbReference>
<dbReference type="Gene3D" id="1.10.150.870">
    <property type="match status" value="1"/>
</dbReference>
<dbReference type="Gene3D" id="3.20.20.140">
    <property type="entry name" value="Metal-dependent hydrolases"/>
    <property type="match status" value="1"/>
</dbReference>
<evidence type="ECO:0000256" key="5">
    <source>
        <dbReference type="ARBA" id="ARBA00022679"/>
    </source>
</evidence>
<protein>
    <recommendedName>
        <fullName evidence="4">DNA polymerase III subunit alpha</fullName>
        <ecNumber evidence="3">2.7.7.7</ecNumber>
    </recommendedName>
</protein>
<dbReference type="CDD" id="cd04485">
    <property type="entry name" value="DnaE_OBF"/>
    <property type="match status" value="1"/>
</dbReference>
<dbReference type="GO" id="GO:0008408">
    <property type="term" value="F:3'-5' exonuclease activity"/>
    <property type="evidence" value="ECO:0007669"/>
    <property type="project" value="InterPro"/>
</dbReference>
<dbReference type="InterPro" id="IPR004805">
    <property type="entry name" value="DnaE2/DnaE/PolC"/>
</dbReference>
<dbReference type="InterPro" id="IPR041931">
    <property type="entry name" value="DNA_pol3_alpha_thumb_dom"/>
</dbReference>
<evidence type="ECO:0000256" key="8">
    <source>
        <dbReference type="ARBA" id="ARBA00022932"/>
    </source>
</evidence>
<dbReference type="Pfam" id="PF07733">
    <property type="entry name" value="DNA_pol3_alpha"/>
    <property type="match status" value="1"/>
</dbReference>
<keyword evidence="8" id="KW-0239">DNA-directed DNA polymerase</keyword>
<evidence type="ECO:0000256" key="10">
    <source>
        <dbReference type="ARBA" id="ARBA00049244"/>
    </source>
</evidence>
<dbReference type="NCBIfam" id="NF005298">
    <property type="entry name" value="PRK06826.1"/>
    <property type="match status" value="1"/>
</dbReference>
<dbReference type="InterPro" id="IPR003141">
    <property type="entry name" value="Pol/His_phosphatase_N"/>
</dbReference>
<sequence>MAKFTHLHVHTEYSLLDGSSKIGELVRQAKKLGMESLAITDHGVMYGVVDFYREARNEGIKPIIGCEVYVAPRSRKDKEGKGDAANHHLVLLAENETGYRNLMQLVSFAFTEGFYYKPRIDKELLRQHREGLIGLSACLGGEVSQALLEEDYGKAKRAAVEYVRILGEGNFYLEVQDHGYEEQKRVNVQMARLSRELGIPLAATNDIHYTFEEDARAHDILLCIQTNKKVGDQDRMRYQGGQFFCKSPEEMESIFKDLPEAVANTERIAQRCNVELEFGKLKLPVYPVPSGTGPVEYLRELCLEGLARRYGERAKEQLPRLDYELDVIGNMGYVDYFLIVWDFIKYARDHGIIVGPGRGSAAGSLVSYCLRITDIDPIRYNLIFERFLNPERVSMPDIDIDFCYERRQEVIDYVVEKYGEEKVAQIITFGTMAARAVIRDVGRALDLPYAEVDAVAKMIPQELKMTIEKALSMNKELAALYSQKEEVRLLIDMSKRLEGLPRHSSTHAAGVVICDAPVYAYVPLSSNEGAVTTQFPMNTLEELGLLKMDFLGLRTLTVIQNTVEAVFSDRGIQLDLDNLEYGDPQVYELISSGRTEGVFQLESEGMKSFMKELRPENLEDIIAGISLYRPGPMSSIPAYVQGKRNADRIQYDCKELEPILGTTYGCIVYQEQVMQIVRDLAGYTLGRSDLVRRAMSKKKSNIMLKERQNFIYGNPEEGVEGCVAKGIDEKVAAKIYDDMEDFAKYAFNKSHAAAYAIVAYQTAYLKCKYPVEFMASLISSVMGNTPKVAEYVLELKAMGIRILPPDVNEGDWNFSVSKDSIRFGLSAIRNVGRPVIEALVEERKKNGPYRSMTQLVRRMDGRDLNKRALEGLILAGALDSLGGTRMQYMQNCKTLLDAAAIGRKSVMEGQVNLFDLGAAEEPDAADHFPETGEFPQDQLLAHEKEMLGIYVSGHPLSRHEEEWRRKTSNTSADFLYVEEAQEGGLRVVEGQQAVIGGLLSEKSVKNTRNGQTMAFLTLEDLLGTVEVVVFPRQYEKYKDLLLLENKIFVKGRVTVQEEQDAKLVCDTMALFGEGGGAPPAREAPAPERLGLFFADLESYNQLAEQVHALLEGQPGEAPVFLILRKEKQKKRGEKGVRPTPELLRKLEGLLGQGNVKRQGGTLEEGR</sequence>
<dbReference type="InterPro" id="IPR011708">
    <property type="entry name" value="DNA_pol3_alpha_NTPase_dom"/>
</dbReference>
<evidence type="ECO:0000256" key="7">
    <source>
        <dbReference type="ARBA" id="ARBA00022705"/>
    </source>
</evidence>
<dbReference type="PANTHER" id="PTHR32294:SF0">
    <property type="entry name" value="DNA POLYMERASE III SUBUNIT ALPHA"/>
    <property type="match status" value="1"/>
</dbReference>
<comment type="subcellular location">
    <subcellularLocation>
        <location evidence="1">Cytoplasm</location>
    </subcellularLocation>
</comment>
<gene>
    <name evidence="13" type="ORF">GXN74_07935</name>
</gene>
<evidence type="ECO:0000256" key="3">
    <source>
        <dbReference type="ARBA" id="ARBA00012417"/>
    </source>
</evidence>
<organism evidence="13 14">
    <name type="scientific">Anaerotalea alkaliphila</name>
    <dbReference type="NCBI Taxonomy" id="2662126"/>
    <lineage>
        <taxon>Bacteria</taxon>
        <taxon>Bacillati</taxon>
        <taxon>Bacillota</taxon>
        <taxon>Clostridia</taxon>
        <taxon>Eubacteriales</taxon>
        <taxon>Anaerotalea</taxon>
    </lineage>
</organism>
<dbReference type="EC" id="2.7.7.7" evidence="3"/>
<accession>A0A7X5HVZ4</accession>
<dbReference type="SUPFAM" id="SSF89550">
    <property type="entry name" value="PHP domain-like"/>
    <property type="match status" value="1"/>
</dbReference>
<feature type="region of interest" description="Disordered" evidence="11">
    <location>
        <begin position="1128"/>
        <end position="1166"/>
    </location>
</feature>
<evidence type="ECO:0000256" key="9">
    <source>
        <dbReference type="ARBA" id="ARBA00025611"/>
    </source>
</evidence>
<proteinExistence type="inferred from homology"/>
<dbReference type="Pfam" id="PF01336">
    <property type="entry name" value="tRNA_anti-codon"/>
    <property type="match status" value="1"/>
</dbReference>
<dbReference type="Gene3D" id="1.10.10.1600">
    <property type="entry name" value="Bacterial DNA polymerase III alpha subunit, thumb domain"/>
    <property type="match status" value="1"/>
</dbReference>
<keyword evidence="5 13" id="KW-0808">Transferase</keyword>
<evidence type="ECO:0000259" key="12">
    <source>
        <dbReference type="SMART" id="SM00481"/>
    </source>
</evidence>
<keyword evidence="14" id="KW-1185">Reference proteome</keyword>
<comment type="function">
    <text evidence="9">DNA polymerase III is a complex, multichain enzyme responsible for most of the replicative synthesis in bacteria. This DNA polymerase also exhibits 3' to 5' exonuclease activity. The alpha chain is the DNA polymerase.</text>
</comment>
<evidence type="ECO:0000256" key="6">
    <source>
        <dbReference type="ARBA" id="ARBA00022695"/>
    </source>
</evidence>
<dbReference type="GO" id="GO:0003676">
    <property type="term" value="F:nucleic acid binding"/>
    <property type="evidence" value="ECO:0007669"/>
    <property type="project" value="InterPro"/>
</dbReference>
<dbReference type="AlphaFoldDB" id="A0A7X5HVZ4"/>
<dbReference type="Pfam" id="PF14579">
    <property type="entry name" value="HHH_6"/>
    <property type="match status" value="1"/>
</dbReference>
<comment type="similarity">
    <text evidence="2">Belongs to the DNA polymerase type-C family. DnaE subfamily.</text>
</comment>